<feature type="coiled-coil region" evidence="1">
    <location>
        <begin position="29"/>
        <end position="56"/>
    </location>
</feature>
<gene>
    <name evidence="2" type="ORF">Tci_059503</name>
</gene>
<dbReference type="EMBL" id="BKCJ010009557">
    <property type="protein sequence ID" value="GEU87525.1"/>
    <property type="molecule type" value="Genomic_DNA"/>
</dbReference>
<evidence type="ECO:0000256" key="1">
    <source>
        <dbReference type="SAM" id="Coils"/>
    </source>
</evidence>
<proteinExistence type="predicted"/>
<sequence>MNSPLANGEININEEIKCQESIVIVCTTVQTLQVQVEELKSVNESLNLSVEELSKARALAEATLRERNEIISAQCEKMRLLEKQTESFYEVPSEFDSEIVHDTKDNSEKDLIEMGDKVKCFDEEKKAFETKISKLEKVLTQRVKDFDDVKTELLKKT</sequence>
<organism evidence="2">
    <name type="scientific">Tanacetum cinerariifolium</name>
    <name type="common">Dalmatian daisy</name>
    <name type="synonym">Chrysanthemum cinerariifolium</name>
    <dbReference type="NCBI Taxonomy" id="118510"/>
    <lineage>
        <taxon>Eukaryota</taxon>
        <taxon>Viridiplantae</taxon>
        <taxon>Streptophyta</taxon>
        <taxon>Embryophyta</taxon>
        <taxon>Tracheophyta</taxon>
        <taxon>Spermatophyta</taxon>
        <taxon>Magnoliopsida</taxon>
        <taxon>eudicotyledons</taxon>
        <taxon>Gunneridae</taxon>
        <taxon>Pentapetalae</taxon>
        <taxon>asterids</taxon>
        <taxon>campanulids</taxon>
        <taxon>Asterales</taxon>
        <taxon>Asteraceae</taxon>
        <taxon>Asteroideae</taxon>
        <taxon>Anthemideae</taxon>
        <taxon>Anthemidinae</taxon>
        <taxon>Tanacetum</taxon>
    </lineage>
</organism>
<reference evidence="2" key="1">
    <citation type="journal article" date="2019" name="Sci. Rep.">
        <title>Draft genome of Tanacetum cinerariifolium, the natural source of mosquito coil.</title>
        <authorList>
            <person name="Yamashiro T."/>
            <person name="Shiraishi A."/>
            <person name="Satake H."/>
            <person name="Nakayama K."/>
        </authorList>
    </citation>
    <scope>NUCLEOTIDE SEQUENCE</scope>
</reference>
<protein>
    <submittedName>
        <fullName evidence="2">Uncharacterized protein</fullName>
    </submittedName>
</protein>
<accession>A0A6L2NSG7</accession>
<dbReference type="AlphaFoldDB" id="A0A6L2NSG7"/>
<keyword evidence="1" id="KW-0175">Coiled coil</keyword>
<evidence type="ECO:0000313" key="2">
    <source>
        <dbReference type="EMBL" id="GEU87525.1"/>
    </source>
</evidence>
<name>A0A6L2NSG7_TANCI</name>
<comment type="caution">
    <text evidence="2">The sequence shown here is derived from an EMBL/GenBank/DDBJ whole genome shotgun (WGS) entry which is preliminary data.</text>
</comment>